<dbReference type="InterPro" id="IPR011990">
    <property type="entry name" value="TPR-like_helical_dom_sf"/>
</dbReference>
<dbReference type="GeneID" id="85012331"/>
<evidence type="ECO:0000259" key="6">
    <source>
        <dbReference type="Pfam" id="PF07980"/>
    </source>
</evidence>
<dbReference type="SUPFAM" id="SSF48452">
    <property type="entry name" value="TPR-like"/>
    <property type="match status" value="1"/>
</dbReference>
<reference evidence="8 9" key="1">
    <citation type="submission" date="2018-12" db="EMBL/GenBank/DDBJ databases">
        <authorList>
            <consortium name="Pathogen Informatics"/>
        </authorList>
    </citation>
    <scope>NUCLEOTIDE SEQUENCE [LARGE SCALE GENOMIC DNA]</scope>
    <source>
        <strain evidence="8 9">NCTC13071</strain>
    </source>
</reference>
<protein>
    <submittedName>
        <fullName evidence="8">SusD family</fullName>
    </submittedName>
</protein>
<evidence type="ECO:0000313" key="8">
    <source>
        <dbReference type="EMBL" id="VEH15506.1"/>
    </source>
</evidence>
<keyword evidence="5" id="KW-0998">Cell outer membrane</keyword>
<evidence type="ECO:0000256" key="3">
    <source>
        <dbReference type="ARBA" id="ARBA00022729"/>
    </source>
</evidence>
<evidence type="ECO:0000256" key="5">
    <source>
        <dbReference type="ARBA" id="ARBA00023237"/>
    </source>
</evidence>
<comment type="subcellular location">
    <subcellularLocation>
        <location evidence="1">Cell outer membrane</location>
    </subcellularLocation>
</comment>
<dbReference type="Pfam" id="PF07980">
    <property type="entry name" value="SusD_RagB"/>
    <property type="match status" value="1"/>
</dbReference>
<evidence type="ECO:0000256" key="1">
    <source>
        <dbReference type="ARBA" id="ARBA00004442"/>
    </source>
</evidence>
<dbReference type="PROSITE" id="PS51257">
    <property type="entry name" value="PROKAR_LIPOPROTEIN"/>
    <property type="match status" value="1"/>
</dbReference>
<comment type="similarity">
    <text evidence="2">Belongs to the SusD family.</text>
</comment>
<dbReference type="KEGG" id="poc:NCTC13071_01510"/>
<evidence type="ECO:0000259" key="7">
    <source>
        <dbReference type="Pfam" id="PF14322"/>
    </source>
</evidence>
<organism evidence="8 9">
    <name type="scientific">Segatella oris</name>
    <dbReference type="NCBI Taxonomy" id="28135"/>
    <lineage>
        <taxon>Bacteria</taxon>
        <taxon>Pseudomonadati</taxon>
        <taxon>Bacteroidota</taxon>
        <taxon>Bacteroidia</taxon>
        <taxon>Bacteroidales</taxon>
        <taxon>Prevotellaceae</taxon>
        <taxon>Segatella</taxon>
    </lineage>
</organism>
<proteinExistence type="inferred from homology"/>
<dbReference type="GO" id="GO:0009279">
    <property type="term" value="C:cell outer membrane"/>
    <property type="evidence" value="ECO:0007669"/>
    <property type="project" value="UniProtKB-SubCell"/>
</dbReference>
<feature type="domain" description="RagB/SusD" evidence="6">
    <location>
        <begin position="329"/>
        <end position="575"/>
    </location>
</feature>
<accession>A0A3S4X2A0</accession>
<dbReference type="EMBL" id="LR134384">
    <property type="protein sequence ID" value="VEH15506.1"/>
    <property type="molecule type" value="Genomic_DNA"/>
</dbReference>
<keyword evidence="3" id="KW-0732">Signal</keyword>
<keyword evidence="4" id="KW-0472">Membrane</keyword>
<dbReference type="InterPro" id="IPR012944">
    <property type="entry name" value="SusD_RagB_dom"/>
</dbReference>
<feature type="domain" description="SusD-like N-terminal" evidence="7">
    <location>
        <begin position="77"/>
        <end position="216"/>
    </location>
</feature>
<gene>
    <name evidence="8" type="ORF">NCTC13071_01510</name>
</gene>
<dbReference type="AlphaFoldDB" id="A0A3S4X2A0"/>
<dbReference type="Proteomes" id="UP000274578">
    <property type="component" value="Chromosome 1"/>
</dbReference>
<name>A0A3S4X2A0_9BACT</name>
<evidence type="ECO:0000256" key="4">
    <source>
        <dbReference type="ARBA" id="ARBA00023136"/>
    </source>
</evidence>
<dbReference type="RefSeq" id="WP_018920169.1">
    <property type="nucleotide sequence ID" value="NZ_LR134384.1"/>
</dbReference>
<sequence length="586" mass="66127">MKHIKYLYMAFALTTGALITSSCNDFLDRPAEDSYNAGTFYKDDSQCIQGVNYLYNSPWYDFQRGFIKVGEVMSGNYYWGSSPYMTLTVNSTDEDLVNMSNSLWAVIGHANTVYNNLKAAEASKKVKNQCMGECLAWKAMAYFFLVRSFGDVPIVHDNSTMLADGSYSNVSRVQKSDIYEYIIMTLEKAMELLPRKGNPGRIDYYAAEGLLAKVYLYKSGVNANGHGQRNTDDLKKAASYAKDVIDNSGRKLMANYSDVFRLQNALNEECLFSWLWTADTSIWTVQNTLQSDLAMQGFDEFGDCWGGYNGPSADLQEAFGVSPLEEPATRTDVDARRKATMMMAGDFYEYFWTDKTDKRGRKGFNFLQFIYDSNGYGSGGPGTLQSATGSNCVKHLYGDAYDHKTYAVDGISASNMHSSLATPVLRLSDVYLIYAEAVIGNNGSTTDANAIDAYYKVRSRAIKSATRPTSITWEDVWKERRLELAIEGDRWYDFVRRSYYDMSGSINELKQQKRGAYYGLNTLYKNYYESNSWNVDTSTMHYASETQAPNVSEQSFTLPFPSQDVVFNGNLQKTPVHVDVRSTYSY</sequence>
<evidence type="ECO:0000313" key="9">
    <source>
        <dbReference type="Proteomes" id="UP000274578"/>
    </source>
</evidence>
<dbReference type="Gene3D" id="1.25.40.390">
    <property type="match status" value="1"/>
</dbReference>
<dbReference type="Pfam" id="PF14322">
    <property type="entry name" value="SusD-like_3"/>
    <property type="match status" value="1"/>
</dbReference>
<evidence type="ECO:0000256" key="2">
    <source>
        <dbReference type="ARBA" id="ARBA00006275"/>
    </source>
</evidence>
<dbReference type="InterPro" id="IPR033985">
    <property type="entry name" value="SusD-like_N"/>
</dbReference>